<dbReference type="GO" id="GO:0000166">
    <property type="term" value="F:nucleotide binding"/>
    <property type="evidence" value="ECO:0007669"/>
    <property type="project" value="UniProtKB-KW"/>
</dbReference>
<dbReference type="GO" id="GO:0047627">
    <property type="term" value="F:adenylylsulfatase activity"/>
    <property type="evidence" value="ECO:0007669"/>
    <property type="project" value="UniProtKB-ARBA"/>
</dbReference>
<protein>
    <submittedName>
        <fullName evidence="6">Histidine triad family protein</fullName>
    </submittedName>
</protein>
<dbReference type="PANTHER" id="PTHR12486">
    <property type="entry name" value="APRATAXIN-RELATED"/>
    <property type="match status" value="1"/>
</dbReference>
<dbReference type="EMBL" id="GBEZ01009391">
    <property type="protein sequence ID" value="JAC76193.1"/>
    <property type="molecule type" value="Transcribed_RNA"/>
</dbReference>
<dbReference type="InterPro" id="IPR001310">
    <property type="entry name" value="Histidine_triad_HIT"/>
</dbReference>
<organism evidence="6">
    <name type="scientific">Tetraselmis sp. GSL018</name>
    <dbReference type="NCBI Taxonomy" id="582737"/>
    <lineage>
        <taxon>Eukaryota</taxon>
        <taxon>Viridiplantae</taxon>
        <taxon>Chlorophyta</taxon>
        <taxon>core chlorophytes</taxon>
        <taxon>Chlorodendrophyceae</taxon>
        <taxon>Chlorodendrales</taxon>
        <taxon>Chlorodendraceae</taxon>
        <taxon>Tetraselmis</taxon>
    </lineage>
</organism>
<dbReference type="InterPro" id="IPR036265">
    <property type="entry name" value="HIT-like_sf"/>
</dbReference>
<evidence type="ECO:0000313" key="6">
    <source>
        <dbReference type="EMBL" id="JAC76193.1"/>
    </source>
</evidence>
<dbReference type="PANTHER" id="PTHR12486:SF5">
    <property type="entry name" value="ADENOSINE 5'-MONOPHOSPHORAMIDASE HINT3"/>
    <property type="match status" value="1"/>
</dbReference>
<dbReference type="PRINTS" id="PR00332">
    <property type="entry name" value="HISTRIAD"/>
</dbReference>
<evidence type="ECO:0000256" key="4">
    <source>
        <dbReference type="PROSITE-ProRule" id="PRU00464"/>
    </source>
</evidence>
<dbReference type="SUPFAM" id="SSF54197">
    <property type="entry name" value="HIT-like"/>
    <property type="match status" value="1"/>
</dbReference>
<dbReference type="InterPro" id="IPR011146">
    <property type="entry name" value="HIT-like"/>
</dbReference>
<dbReference type="PROSITE" id="PS51084">
    <property type="entry name" value="HIT_2"/>
    <property type="match status" value="1"/>
</dbReference>
<dbReference type="Gene3D" id="3.30.428.10">
    <property type="entry name" value="HIT-like"/>
    <property type="match status" value="1"/>
</dbReference>
<dbReference type="Pfam" id="PF11969">
    <property type="entry name" value="DcpS_C"/>
    <property type="match status" value="1"/>
</dbReference>
<dbReference type="AlphaFoldDB" id="A0A061RW72"/>
<evidence type="ECO:0000256" key="1">
    <source>
        <dbReference type="ARBA" id="ARBA00022741"/>
    </source>
</evidence>
<sequence length="177" mass="20076">MVQPWIDFLRSIFGGNYAVRDSKRSCVFCQKACREESNEIIYQDNRVVAFPDRAPAAKGHYLVIPREHIANGYCLRPSVEGDAELVRHMADVGWRLLEARHPRAPRKMGFHMPPFNSVGHLHLHCFALPHCPTWKRVKYADLTLGGRLPPVLGYISVASMLRRLGAEPSVRPPERGP</sequence>
<keyword evidence="2" id="KW-0378">Hydrolase</keyword>
<feature type="active site" description="Tele-AMP-histidine intermediate" evidence="3">
    <location>
        <position position="124"/>
    </location>
</feature>
<proteinExistence type="predicted"/>
<feature type="short sequence motif" description="Histidine triad motif" evidence="4">
    <location>
        <begin position="120"/>
        <end position="124"/>
    </location>
</feature>
<gene>
    <name evidence="6" type="ORF">TSPGSL018_20882</name>
</gene>
<feature type="domain" description="HIT" evidence="5">
    <location>
        <begin position="27"/>
        <end position="144"/>
    </location>
</feature>
<evidence type="ECO:0000256" key="2">
    <source>
        <dbReference type="ARBA" id="ARBA00022801"/>
    </source>
</evidence>
<accession>A0A061RW72</accession>
<keyword evidence="1" id="KW-0547">Nucleotide-binding</keyword>
<evidence type="ECO:0000256" key="3">
    <source>
        <dbReference type="PIRSR" id="PIRSR601310-1"/>
    </source>
</evidence>
<evidence type="ECO:0000259" key="5">
    <source>
        <dbReference type="PROSITE" id="PS51084"/>
    </source>
</evidence>
<name>A0A061RW72_9CHLO</name>
<reference evidence="6" key="1">
    <citation type="submission" date="2014-05" db="EMBL/GenBank/DDBJ databases">
        <title>The transcriptome of the halophilic microalga Tetraselmis sp. GSL018 isolated from the Great Salt Lake, Utah.</title>
        <authorList>
            <person name="Jinkerson R.E."/>
            <person name="D'Adamo S."/>
            <person name="Posewitz M.C."/>
        </authorList>
    </citation>
    <scope>NUCLEOTIDE SEQUENCE</scope>
    <source>
        <strain evidence="6">GSL018</strain>
    </source>
</reference>